<dbReference type="InterPro" id="IPR040170">
    <property type="entry name" value="Cytosol_ACT"/>
</dbReference>
<protein>
    <submittedName>
        <fullName evidence="5">Acyl-CoA thioesterase</fullName>
        <ecNumber evidence="5">3.1.2.20</ecNumber>
    </submittedName>
</protein>
<reference evidence="5 6" key="1">
    <citation type="submission" date="2024-03" db="EMBL/GenBank/DDBJ databases">
        <title>Human intestinal bacterial collection.</title>
        <authorList>
            <person name="Pauvert C."/>
            <person name="Hitch T.C.A."/>
            <person name="Clavel T."/>
        </authorList>
    </citation>
    <scope>NUCLEOTIDE SEQUENCE [LARGE SCALE GENOMIC DNA]</scope>
    <source>
        <strain evidence="5 6">CLA-AA-H95</strain>
    </source>
</reference>
<evidence type="ECO:0000313" key="6">
    <source>
        <dbReference type="Proteomes" id="UP001446032"/>
    </source>
</evidence>
<keyword evidence="6" id="KW-1185">Reference proteome</keyword>
<evidence type="ECO:0000259" key="4">
    <source>
        <dbReference type="PROSITE" id="PS51770"/>
    </source>
</evidence>
<dbReference type="PANTHER" id="PTHR11049">
    <property type="entry name" value="ACYL COENZYME A THIOESTER HYDROLASE"/>
    <property type="match status" value="1"/>
</dbReference>
<dbReference type="InterPro" id="IPR033120">
    <property type="entry name" value="HOTDOG_ACOT"/>
</dbReference>
<dbReference type="InterPro" id="IPR006683">
    <property type="entry name" value="Thioestr_dom"/>
</dbReference>
<proteinExistence type="inferred from homology"/>
<accession>A0ABV1AI74</accession>
<evidence type="ECO:0000256" key="1">
    <source>
        <dbReference type="ARBA" id="ARBA00010458"/>
    </source>
</evidence>
<dbReference type="PROSITE" id="PS51770">
    <property type="entry name" value="HOTDOG_ACOT"/>
    <property type="match status" value="1"/>
</dbReference>
<dbReference type="RefSeq" id="WP_022213951.1">
    <property type="nucleotide sequence ID" value="NZ_JBBMEI010000006.1"/>
</dbReference>
<evidence type="ECO:0000256" key="3">
    <source>
        <dbReference type="PROSITE-ProRule" id="PRU01106"/>
    </source>
</evidence>
<dbReference type="EC" id="3.1.2.20" evidence="5"/>
<dbReference type="EMBL" id="JBBMEI010000006">
    <property type="protein sequence ID" value="MEQ2357343.1"/>
    <property type="molecule type" value="Genomic_DNA"/>
</dbReference>
<dbReference type="InterPro" id="IPR029069">
    <property type="entry name" value="HotDog_dom_sf"/>
</dbReference>
<gene>
    <name evidence="5" type="ORF">WMO75_03115</name>
</gene>
<dbReference type="CDD" id="cd03442">
    <property type="entry name" value="BFIT_BACH"/>
    <property type="match status" value="1"/>
</dbReference>
<name>A0ABV1AI74_9FIRM</name>
<keyword evidence="2 3" id="KW-0378">Hydrolase</keyword>
<evidence type="ECO:0000256" key="2">
    <source>
        <dbReference type="ARBA" id="ARBA00022801"/>
    </source>
</evidence>
<comment type="similarity">
    <text evidence="1">Belongs to the acyl coenzyme A hydrolase family.</text>
</comment>
<evidence type="ECO:0000313" key="5">
    <source>
        <dbReference type="EMBL" id="MEQ2357343.1"/>
    </source>
</evidence>
<organism evidence="5 6">
    <name type="scientific">Blautia intestinihominis</name>
    <dbReference type="NCBI Taxonomy" id="3133152"/>
    <lineage>
        <taxon>Bacteria</taxon>
        <taxon>Bacillati</taxon>
        <taxon>Bacillota</taxon>
        <taxon>Clostridia</taxon>
        <taxon>Lachnospirales</taxon>
        <taxon>Lachnospiraceae</taxon>
        <taxon>Blautia</taxon>
    </lineage>
</organism>
<dbReference type="Proteomes" id="UP001446032">
    <property type="component" value="Unassembled WGS sequence"/>
</dbReference>
<dbReference type="Pfam" id="PF03061">
    <property type="entry name" value="4HBT"/>
    <property type="match status" value="1"/>
</dbReference>
<dbReference type="Gene3D" id="3.10.129.10">
    <property type="entry name" value="Hotdog Thioesterase"/>
    <property type="match status" value="1"/>
</dbReference>
<sequence length="157" mass="17950">MRKMKHMEDSRTENTYLIMNKHINGYGRLFGGVLMQWIDEMAGIVAYRHAGTIVTTACVDNLNFKAGAYLGDTVVLIGKLTYVGRTSMEVRIDTYVESPDGTRRVINRAYEVMVALDENDNKVEVPGLIVETESEKAEWLGAQKRNELRKERRREGY</sequence>
<dbReference type="SUPFAM" id="SSF54637">
    <property type="entry name" value="Thioesterase/thiol ester dehydrase-isomerase"/>
    <property type="match status" value="1"/>
</dbReference>
<feature type="domain" description="HotDog ACOT-type" evidence="4">
    <location>
        <begin position="8"/>
        <end position="119"/>
    </location>
</feature>
<comment type="caution">
    <text evidence="5">The sequence shown here is derived from an EMBL/GenBank/DDBJ whole genome shotgun (WGS) entry which is preliminary data.</text>
</comment>
<dbReference type="GO" id="GO:0047617">
    <property type="term" value="F:fatty acyl-CoA hydrolase activity"/>
    <property type="evidence" value="ECO:0007669"/>
    <property type="project" value="UniProtKB-EC"/>
</dbReference>